<dbReference type="InterPro" id="IPR032710">
    <property type="entry name" value="NTF2-like_dom_sf"/>
</dbReference>
<evidence type="ECO:0000313" key="3">
    <source>
        <dbReference type="Proteomes" id="UP001168823"/>
    </source>
</evidence>
<name>A0ABT8U8S6_9MYCO</name>
<keyword evidence="3" id="KW-1185">Reference proteome</keyword>
<reference evidence="2" key="1">
    <citation type="submission" date="2023-07" db="EMBL/GenBank/DDBJ databases">
        <title>Mycolicibacterium sp. nov., a novel bacterial species.</title>
        <authorList>
            <person name="Cao Y."/>
        </authorList>
    </citation>
    <scope>NUCLEOTIDE SEQUENCE</scope>
    <source>
        <strain evidence="2">KC 300</strain>
    </source>
</reference>
<dbReference type="Proteomes" id="UP001168823">
    <property type="component" value="Unassembled WGS sequence"/>
</dbReference>
<evidence type="ECO:0000313" key="2">
    <source>
        <dbReference type="EMBL" id="MDO3634186.1"/>
    </source>
</evidence>
<comment type="caution">
    <text evidence="2">The sequence shown here is derived from an EMBL/GenBank/DDBJ whole genome shotgun (WGS) entry which is preliminary data.</text>
</comment>
<dbReference type="InterPro" id="IPR037401">
    <property type="entry name" value="SnoaL-like"/>
</dbReference>
<accession>A0ABT8U8S6</accession>
<protein>
    <submittedName>
        <fullName evidence="2">Nuclear transport factor 2 family protein</fullName>
    </submittedName>
</protein>
<proteinExistence type="predicted"/>
<evidence type="ECO:0000259" key="1">
    <source>
        <dbReference type="Pfam" id="PF12680"/>
    </source>
</evidence>
<dbReference type="EMBL" id="JAUMSQ010000001">
    <property type="protein sequence ID" value="MDO3634186.1"/>
    <property type="molecule type" value="Genomic_DNA"/>
</dbReference>
<dbReference type="Gene3D" id="3.10.450.50">
    <property type="match status" value="1"/>
</dbReference>
<organism evidence="2 3">
    <name type="scientific">Mycolicibacterium arseniciresistens</name>
    <dbReference type="NCBI Taxonomy" id="3062257"/>
    <lineage>
        <taxon>Bacteria</taxon>
        <taxon>Bacillati</taxon>
        <taxon>Actinomycetota</taxon>
        <taxon>Actinomycetes</taxon>
        <taxon>Mycobacteriales</taxon>
        <taxon>Mycobacteriaceae</taxon>
        <taxon>Mycolicibacterium</taxon>
    </lineage>
</organism>
<sequence length="127" mass="13903">MTLSSNDTNGLAGTIRRYVALLATGSADELLELFAEDATVEDPVGSDVRTGRREIHQFFSALEAMDRQTDLGLLRIVGQEAAFDFTINFKVGDTRMSLQPIDTMTFNTSGEIISLRSYFAPTDVTSS</sequence>
<dbReference type="SUPFAM" id="SSF54427">
    <property type="entry name" value="NTF2-like"/>
    <property type="match status" value="1"/>
</dbReference>
<dbReference type="RefSeq" id="WP_302912351.1">
    <property type="nucleotide sequence ID" value="NZ_JAUMSQ010000001.1"/>
</dbReference>
<feature type="domain" description="SnoaL-like" evidence="1">
    <location>
        <begin position="15"/>
        <end position="113"/>
    </location>
</feature>
<dbReference type="Pfam" id="PF12680">
    <property type="entry name" value="SnoaL_2"/>
    <property type="match status" value="1"/>
</dbReference>
<gene>
    <name evidence="2" type="ORF">Q2100_00330</name>
</gene>